<name>A0ABT5MHA1_9BURK</name>
<dbReference type="Pfam" id="PF08811">
    <property type="entry name" value="DUF1800"/>
    <property type="match status" value="1"/>
</dbReference>
<dbReference type="EMBL" id="JAQSIO010000005">
    <property type="protein sequence ID" value="MDD0815923.1"/>
    <property type="molecule type" value="Genomic_DNA"/>
</dbReference>
<reference evidence="2 3" key="1">
    <citation type="submission" date="2023-02" db="EMBL/GenBank/DDBJ databases">
        <title>Bacterial whole genome sequence for Curvibacter sp. HBC28.</title>
        <authorList>
            <person name="Le V."/>
            <person name="Ko S.-R."/>
            <person name="Ahn C.-Y."/>
            <person name="Oh H.-M."/>
        </authorList>
    </citation>
    <scope>NUCLEOTIDE SEQUENCE [LARGE SCALE GENOMIC DNA]</scope>
    <source>
        <strain evidence="2 3">HBC28</strain>
    </source>
</reference>
<dbReference type="RefSeq" id="WP_273927614.1">
    <property type="nucleotide sequence ID" value="NZ_JAQSIO010000005.1"/>
</dbReference>
<comment type="caution">
    <text evidence="2">The sequence shown here is derived from an EMBL/GenBank/DDBJ whole genome shotgun (WGS) entry which is preliminary data.</text>
</comment>
<feature type="region of interest" description="Disordered" evidence="1">
    <location>
        <begin position="1"/>
        <end position="26"/>
    </location>
</feature>
<evidence type="ECO:0000313" key="2">
    <source>
        <dbReference type="EMBL" id="MDD0815923.1"/>
    </source>
</evidence>
<protein>
    <submittedName>
        <fullName evidence="2">DUF1800 domain-containing protein</fullName>
    </submittedName>
</protein>
<evidence type="ECO:0000256" key="1">
    <source>
        <dbReference type="SAM" id="MobiDB-lite"/>
    </source>
</evidence>
<accession>A0ABT5MHA1</accession>
<evidence type="ECO:0000313" key="3">
    <source>
        <dbReference type="Proteomes" id="UP001528672"/>
    </source>
</evidence>
<keyword evidence="3" id="KW-1185">Reference proteome</keyword>
<dbReference type="Proteomes" id="UP001528672">
    <property type="component" value="Unassembled WGS sequence"/>
</dbReference>
<proteinExistence type="predicted"/>
<organism evidence="2 3">
    <name type="scientific">Curvibacter microcysteis</name>
    <dbReference type="NCBI Taxonomy" id="3026419"/>
    <lineage>
        <taxon>Bacteria</taxon>
        <taxon>Pseudomonadati</taxon>
        <taxon>Pseudomonadota</taxon>
        <taxon>Betaproteobacteria</taxon>
        <taxon>Burkholderiales</taxon>
        <taxon>Comamonadaceae</taxon>
        <taxon>Curvibacter</taxon>
    </lineage>
</organism>
<sequence length="576" mass="60898">MPIQLDRGPDPLATAPLIPETPGPDRGTHRHALLSVTLPTALAACGGGGGGSSSTPNPPVVVPGPQLSAAEAGRFLSQATLGYSRADLNALMASSYSDWITAQFKAPQSLSHVDWLKANGYADASYINSTAGLDNTIWRKFISSGDPLRQRMVLALSEMCVVSVLGINAQWRQFSVANYLDVLEAHAFGNYRTLLQQITLSPAMGYYLTYRGNLKANAATGSQPDENYARELMQLFTIGLVQLNADGSVKTGSNGQPLESYQQADVSGLARVFTGWNLDVAGLSTPYPPDVQWRPMVNTASRYETGSKSFLGTTIAAGGSATEALNTALDTLFQHPNLPPFVGRQLIQRLVTSNPSAAYVARVAAAFANNGSGVRGDLQAVLRAVLLDAEARDATLAASPSYGKLREPVVRFLNWARAFGANSPSGQWAVGDTSDPASRLGQSPMRSGSVFNFFRPGYVPPGTALTTQGLTGPEFQITNESSVAGYINWMQRVVAGSSIGDVRADYSSLLPLAANAGDLLQEINQVLAGSQLSAATLATLQSALNTLPSGTQAQLLNRIHAALVLVLAAPEYIAQK</sequence>
<dbReference type="InterPro" id="IPR014917">
    <property type="entry name" value="DUF1800"/>
</dbReference>
<gene>
    <name evidence="2" type="ORF">PSQ39_14900</name>
</gene>
<dbReference type="PANTHER" id="PTHR43737">
    <property type="entry name" value="BLL7424 PROTEIN"/>
    <property type="match status" value="1"/>
</dbReference>
<dbReference type="PANTHER" id="PTHR43737:SF1">
    <property type="entry name" value="DUF1501 DOMAIN-CONTAINING PROTEIN"/>
    <property type="match status" value="1"/>
</dbReference>